<comment type="similarity">
    <text evidence="1">Belongs to the universal ribosomal protein uS2 family.</text>
</comment>
<dbReference type="eggNOG" id="KOG0832">
    <property type="taxonomic scope" value="Eukaryota"/>
</dbReference>
<dbReference type="STRING" id="3885.V7CMV6"/>
<dbReference type="NCBIfam" id="TIGR01011">
    <property type="entry name" value="rpsB_bact"/>
    <property type="match status" value="1"/>
</dbReference>
<evidence type="ECO:0000313" key="4">
    <source>
        <dbReference type="EMBL" id="ESW30590.1"/>
    </source>
</evidence>
<dbReference type="CDD" id="cd01425">
    <property type="entry name" value="RPS2"/>
    <property type="match status" value="1"/>
</dbReference>
<dbReference type="OrthoDB" id="565471at2759"/>
<name>V7CMV6_PHAVU</name>
<dbReference type="InterPro" id="IPR005706">
    <property type="entry name" value="Ribosomal_uS2_bac/mit/plastid"/>
</dbReference>
<dbReference type="Proteomes" id="UP000000226">
    <property type="component" value="Chromosome 2"/>
</dbReference>
<organism evidence="4 5">
    <name type="scientific">Phaseolus vulgaris</name>
    <name type="common">Kidney bean</name>
    <name type="synonym">French bean</name>
    <dbReference type="NCBI Taxonomy" id="3885"/>
    <lineage>
        <taxon>Eukaryota</taxon>
        <taxon>Viridiplantae</taxon>
        <taxon>Streptophyta</taxon>
        <taxon>Embryophyta</taxon>
        <taxon>Tracheophyta</taxon>
        <taxon>Spermatophyta</taxon>
        <taxon>Magnoliopsida</taxon>
        <taxon>eudicotyledons</taxon>
        <taxon>Gunneridae</taxon>
        <taxon>Pentapetalae</taxon>
        <taxon>rosids</taxon>
        <taxon>fabids</taxon>
        <taxon>Fabales</taxon>
        <taxon>Fabaceae</taxon>
        <taxon>Papilionoideae</taxon>
        <taxon>50 kb inversion clade</taxon>
        <taxon>NPAAA clade</taxon>
        <taxon>indigoferoid/millettioid clade</taxon>
        <taxon>Phaseoleae</taxon>
        <taxon>Phaseolus</taxon>
    </lineage>
</organism>
<dbReference type="OMA" id="CFLSEAC"/>
<evidence type="ECO:0000313" key="5">
    <source>
        <dbReference type="Proteomes" id="UP000000226"/>
    </source>
</evidence>
<keyword evidence="5" id="KW-1185">Reference proteome</keyword>
<dbReference type="PRINTS" id="PR00395">
    <property type="entry name" value="RIBOSOMALS2"/>
</dbReference>
<proteinExistence type="inferred from homology"/>
<protein>
    <recommendedName>
        <fullName evidence="2">Small ribosomal subunit protein uS2c</fullName>
    </recommendedName>
    <alternativeName>
        <fullName evidence="3">30S ribosomal protein S2, chloroplastic</fullName>
    </alternativeName>
</protein>
<evidence type="ECO:0000256" key="1">
    <source>
        <dbReference type="ARBA" id="ARBA00006242"/>
    </source>
</evidence>
<dbReference type="PANTHER" id="PTHR12534:SF0">
    <property type="entry name" value="SMALL RIBOSOMAL SUBUNIT PROTEIN US2M"/>
    <property type="match status" value="1"/>
</dbReference>
<dbReference type="Gramene" id="ESW30590">
    <property type="protein sequence ID" value="ESW30590"/>
    <property type="gene ID" value="PHAVU_002G165900g"/>
</dbReference>
<dbReference type="Pfam" id="PF00318">
    <property type="entry name" value="Ribosomal_S2"/>
    <property type="match status" value="1"/>
</dbReference>
<gene>
    <name evidence="4" type="ORF">PHAVU_002G165900g</name>
</gene>
<dbReference type="Gene3D" id="3.40.50.10490">
    <property type="entry name" value="Glucose-6-phosphate isomerase like protein, domain 1"/>
    <property type="match status" value="1"/>
</dbReference>
<accession>V7CMV6</accession>
<reference evidence="5" key="1">
    <citation type="journal article" date="2014" name="Nat. Genet.">
        <title>A reference genome for common bean and genome-wide analysis of dual domestications.</title>
        <authorList>
            <person name="Schmutz J."/>
            <person name="McClean P.E."/>
            <person name="Mamidi S."/>
            <person name="Wu G.A."/>
            <person name="Cannon S.B."/>
            <person name="Grimwood J."/>
            <person name="Jenkins J."/>
            <person name="Shu S."/>
            <person name="Song Q."/>
            <person name="Chavarro C."/>
            <person name="Torres-Torres M."/>
            <person name="Geffroy V."/>
            <person name="Moghaddam S.M."/>
            <person name="Gao D."/>
            <person name="Abernathy B."/>
            <person name="Barry K."/>
            <person name="Blair M."/>
            <person name="Brick M.A."/>
            <person name="Chovatia M."/>
            <person name="Gepts P."/>
            <person name="Goodstein D.M."/>
            <person name="Gonzales M."/>
            <person name="Hellsten U."/>
            <person name="Hyten D.L."/>
            <person name="Jia G."/>
            <person name="Kelly J.D."/>
            <person name="Kudrna D."/>
            <person name="Lee R."/>
            <person name="Richard M.M."/>
            <person name="Miklas P.N."/>
            <person name="Osorno J.M."/>
            <person name="Rodrigues J."/>
            <person name="Thareau V."/>
            <person name="Urrea C.A."/>
            <person name="Wang M."/>
            <person name="Yu Y."/>
            <person name="Zhang M."/>
            <person name="Wing R.A."/>
            <person name="Cregan P.B."/>
            <person name="Rokhsar D.S."/>
            <person name="Jackson S.A."/>
        </authorList>
    </citation>
    <scope>NUCLEOTIDE SEQUENCE [LARGE SCALE GENOMIC DNA]</scope>
    <source>
        <strain evidence="5">cv. G19833</strain>
    </source>
</reference>
<evidence type="ECO:0000256" key="3">
    <source>
        <dbReference type="ARBA" id="ARBA00035546"/>
    </source>
</evidence>
<dbReference type="GO" id="GO:0005763">
    <property type="term" value="C:mitochondrial small ribosomal subunit"/>
    <property type="evidence" value="ECO:0007669"/>
    <property type="project" value="TreeGrafter"/>
</dbReference>
<dbReference type="PANTHER" id="PTHR12534">
    <property type="entry name" value="30S RIBOSOMAL PROTEIN S2 PROKARYOTIC AND ORGANELLAR"/>
    <property type="match status" value="1"/>
</dbReference>
<dbReference type="GO" id="GO:0003735">
    <property type="term" value="F:structural constituent of ribosome"/>
    <property type="evidence" value="ECO:0007669"/>
    <property type="project" value="InterPro"/>
</dbReference>
<dbReference type="SMR" id="V7CMV6"/>
<dbReference type="InterPro" id="IPR023591">
    <property type="entry name" value="Ribosomal_uS2_flav_dom_sf"/>
</dbReference>
<dbReference type="GO" id="GO:0006412">
    <property type="term" value="P:translation"/>
    <property type="evidence" value="ECO:0007669"/>
    <property type="project" value="InterPro"/>
</dbReference>
<dbReference type="SUPFAM" id="SSF52313">
    <property type="entry name" value="Ribosomal protein S2"/>
    <property type="match status" value="1"/>
</dbReference>
<dbReference type="EMBL" id="CM002289">
    <property type="protein sequence ID" value="ESW30590.1"/>
    <property type="molecule type" value="Genomic_DNA"/>
</dbReference>
<dbReference type="AlphaFoldDB" id="V7CMV6"/>
<evidence type="ECO:0000256" key="2">
    <source>
        <dbReference type="ARBA" id="ARBA00035155"/>
    </source>
</evidence>
<sequence length="125" mass="14488">MSPYISTKRKGIHITNLIRTVQFLSESCDLVFHVASGAKQFLIVGTRKRAVDSVLRAAIRARCHYVNKKWLGGMLTNWCTTKTRLQNFRNLRMQQKMGRFDCFPKKDVAILKTQSLSLQKRLMKN</sequence>
<dbReference type="InterPro" id="IPR001865">
    <property type="entry name" value="Ribosomal_uS2"/>
</dbReference>